<organism evidence="2 3">
    <name type="scientific">Oreochromis aureus</name>
    <name type="common">Israeli tilapia</name>
    <name type="synonym">Chromis aureus</name>
    <dbReference type="NCBI Taxonomy" id="47969"/>
    <lineage>
        <taxon>Eukaryota</taxon>
        <taxon>Metazoa</taxon>
        <taxon>Chordata</taxon>
        <taxon>Craniata</taxon>
        <taxon>Vertebrata</taxon>
        <taxon>Euteleostomi</taxon>
        <taxon>Actinopterygii</taxon>
        <taxon>Neopterygii</taxon>
        <taxon>Teleostei</taxon>
        <taxon>Neoteleostei</taxon>
        <taxon>Acanthomorphata</taxon>
        <taxon>Ovalentaria</taxon>
        <taxon>Cichlomorphae</taxon>
        <taxon>Cichliformes</taxon>
        <taxon>Cichlidae</taxon>
        <taxon>African cichlids</taxon>
        <taxon>Pseudocrenilabrinae</taxon>
        <taxon>Oreochromini</taxon>
        <taxon>Oreochromis</taxon>
    </lineage>
</organism>
<reference evidence="2" key="1">
    <citation type="submission" date="2025-08" db="UniProtKB">
        <authorList>
            <consortium name="Ensembl"/>
        </authorList>
    </citation>
    <scope>IDENTIFICATION</scope>
</reference>
<evidence type="ECO:0000313" key="3">
    <source>
        <dbReference type="Proteomes" id="UP000472276"/>
    </source>
</evidence>
<keyword evidence="3" id="KW-1185">Reference proteome</keyword>
<accession>A0A668UTY0</accession>
<evidence type="ECO:0000256" key="1">
    <source>
        <dbReference type="SAM" id="MobiDB-lite"/>
    </source>
</evidence>
<evidence type="ECO:0000313" key="2">
    <source>
        <dbReference type="Ensembl" id="ENSOABP00000042129.1"/>
    </source>
</evidence>
<dbReference type="AlphaFoldDB" id="A0A668UTY0"/>
<feature type="compositionally biased region" description="Basic and acidic residues" evidence="1">
    <location>
        <begin position="105"/>
        <end position="128"/>
    </location>
</feature>
<dbReference type="Proteomes" id="UP000472276">
    <property type="component" value="Unassembled WGS sequence"/>
</dbReference>
<protein>
    <submittedName>
        <fullName evidence="2">Uncharacterized protein</fullName>
    </submittedName>
</protein>
<feature type="compositionally biased region" description="Basic and acidic residues" evidence="1">
    <location>
        <begin position="82"/>
        <end position="96"/>
    </location>
</feature>
<feature type="region of interest" description="Disordered" evidence="1">
    <location>
        <begin position="78"/>
        <end position="128"/>
    </location>
</feature>
<sequence length="128" mass="14543">RLSQSNCSKPNQQREHEPAHMLACTLQRRPILLSCFCSLSVSLIQHRQLLDSSSDLPCLIVSCDLSCEISDTQTDACAADGTKTDRQTDRQLEGQRVRNNTKKNRLMERRKDDARESVIANDRKREGT</sequence>
<name>A0A668UTY0_OREAU</name>
<proteinExistence type="predicted"/>
<reference evidence="2" key="2">
    <citation type="submission" date="2025-09" db="UniProtKB">
        <authorList>
            <consortium name="Ensembl"/>
        </authorList>
    </citation>
    <scope>IDENTIFICATION</scope>
</reference>
<dbReference type="Ensembl" id="ENSOABT00000043256.2">
    <property type="protein sequence ID" value="ENSOABP00000042129.1"/>
    <property type="gene ID" value="ENSOABG00000019032.2"/>
</dbReference>